<protein>
    <submittedName>
        <fullName evidence="2">Uncharacterized protein</fullName>
    </submittedName>
</protein>
<evidence type="ECO:0000313" key="2">
    <source>
        <dbReference type="EMBL" id="PAX51562.1"/>
    </source>
</evidence>
<comment type="caution">
    <text evidence="2">The sequence shown here is derived from an EMBL/GenBank/DDBJ whole genome shotgun (WGS) entry which is preliminary data.</text>
</comment>
<keyword evidence="3" id="KW-1185">Reference proteome</keyword>
<evidence type="ECO:0000313" key="3">
    <source>
        <dbReference type="Proteomes" id="UP000218238"/>
    </source>
</evidence>
<organism evidence="2 3">
    <name type="scientific">Brunnivagina elsteri CCALA 953</name>
    <dbReference type="NCBI Taxonomy" id="987040"/>
    <lineage>
        <taxon>Bacteria</taxon>
        <taxon>Bacillati</taxon>
        <taxon>Cyanobacteriota</taxon>
        <taxon>Cyanophyceae</taxon>
        <taxon>Nostocales</taxon>
        <taxon>Calotrichaceae</taxon>
        <taxon>Brunnivagina</taxon>
    </lineage>
</organism>
<name>A0A2A2TCW4_9CYAN</name>
<keyword evidence="1" id="KW-1133">Transmembrane helix</keyword>
<reference evidence="2 3" key="1">
    <citation type="submission" date="2017-08" db="EMBL/GenBank/DDBJ databases">
        <title>Draft genome sequence of filamentous cyanobacterium Calothrix elsteri CCALA 953.</title>
        <authorList>
            <person name="Gagunashvili A.N."/>
            <person name="Elster J."/>
            <person name="Andresson O.S."/>
        </authorList>
    </citation>
    <scope>NUCLEOTIDE SEQUENCE [LARGE SCALE GENOMIC DNA]</scope>
    <source>
        <strain evidence="2 3">CCALA 953</strain>
    </source>
</reference>
<dbReference type="EMBL" id="NTFS01000372">
    <property type="protein sequence ID" value="PAX51562.1"/>
    <property type="molecule type" value="Genomic_DNA"/>
</dbReference>
<dbReference type="AlphaFoldDB" id="A0A2A2TCW4"/>
<feature type="transmembrane region" description="Helical" evidence="1">
    <location>
        <begin position="12"/>
        <end position="31"/>
    </location>
</feature>
<keyword evidence="1" id="KW-0472">Membrane</keyword>
<sequence>MKLHQHQTNLKFSSSVGIFLSFMVATTILVTSQVTRANAQSTNRDAPTSLSTNIISVTGLKSEPKTYFYYFIAKSGELKLTLDIDAGSTNGNGVVSTVSIQDQDGNEFSQLLAGATPGIPGRQVKKIKFAQSTPVILMLTLPQGATANYTSKIKIEGDYQLINIR</sequence>
<dbReference type="Proteomes" id="UP000218238">
    <property type="component" value="Unassembled WGS sequence"/>
</dbReference>
<keyword evidence="1" id="KW-0812">Transmembrane</keyword>
<accession>A0A2A2TCW4</accession>
<gene>
    <name evidence="2" type="ORF">CK510_24155</name>
</gene>
<evidence type="ECO:0000256" key="1">
    <source>
        <dbReference type="SAM" id="Phobius"/>
    </source>
</evidence>
<proteinExistence type="predicted"/>